<evidence type="ECO:0000313" key="4">
    <source>
        <dbReference type="Proteomes" id="UP000789405"/>
    </source>
</evidence>
<reference evidence="3" key="1">
    <citation type="submission" date="2021-06" db="EMBL/GenBank/DDBJ databases">
        <authorList>
            <person name="Kallberg Y."/>
            <person name="Tangrot J."/>
            <person name="Rosling A."/>
        </authorList>
    </citation>
    <scope>NUCLEOTIDE SEQUENCE</scope>
    <source>
        <strain evidence="3">MA453B</strain>
    </source>
</reference>
<accession>A0A9N9NIT8</accession>
<proteinExistence type="inferred from homology"/>
<dbReference type="Proteomes" id="UP000789405">
    <property type="component" value="Unassembled WGS sequence"/>
</dbReference>
<protein>
    <submittedName>
        <fullName evidence="3">1002_t:CDS:1</fullName>
    </submittedName>
</protein>
<dbReference type="InterPro" id="IPR006597">
    <property type="entry name" value="Sel1-like"/>
</dbReference>
<comment type="similarity">
    <text evidence="1">Belongs to the sel-1 family.</text>
</comment>
<dbReference type="Pfam" id="PF08238">
    <property type="entry name" value="Sel1"/>
    <property type="match status" value="4"/>
</dbReference>
<dbReference type="GO" id="GO:0036503">
    <property type="term" value="P:ERAD pathway"/>
    <property type="evidence" value="ECO:0007669"/>
    <property type="project" value="TreeGrafter"/>
</dbReference>
<dbReference type="PANTHER" id="PTHR11102:SF147">
    <property type="entry name" value="SEL1L ADAPTOR SUBUNIT OF ERAD E3 UBIQUITIN LIGASE"/>
    <property type="match status" value="1"/>
</dbReference>
<dbReference type="OrthoDB" id="2384430at2759"/>
<dbReference type="EMBL" id="CAJVPY010012821">
    <property type="protein sequence ID" value="CAG8736720.1"/>
    <property type="molecule type" value="Genomic_DNA"/>
</dbReference>
<dbReference type="Gene3D" id="1.25.40.10">
    <property type="entry name" value="Tetratricopeptide repeat domain"/>
    <property type="match status" value="2"/>
</dbReference>
<organism evidence="3 4">
    <name type="scientific">Dentiscutata erythropus</name>
    <dbReference type="NCBI Taxonomy" id="1348616"/>
    <lineage>
        <taxon>Eukaryota</taxon>
        <taxon>Fungi</taxon>
        <taxon>Fungi incertae sedis</taxon>
        <taxon>Mucoromycota</taxon>
        <taxon>Glomeromycotina</taxon>
        <taxon>Glomeromycetes</taxon>
        <taxon>Diversisporales</taxon>
        <taxon>Gigasporaceae</taxon>
        <taxon>Dentiscutata</taxon>
    </lineage>
</organism>
<sequence>MHKRDEKKIFTFLHESSNLNLNLQCLFGFFYLMGIGTDAYPDTAFEIFKKVAHGNDAIGKFYLGECFENGLCYLTGKGIKRNKQKAFYCFNKSYENGCISACNNLGSCYELGIFTKKNKDEAFKHYQIAAEHNILSGQNIELAKEWYKKAADNGHEDSQKKLSKLNKRGNELKKLQKKKNNNDSIE</sequence>
<dbReference type="AlphaFoldDB" id="A0A9N9NIT8"/>
<dbReference type="GO" id="GO:0005789">
    <property type="term" value="C:endoplasmic reticulum membrane"/>
    <property type="evidence" value="ECO:0007669"/>
    <property type="project" value="TreeGrafter"/>
</dbReference>
<feature type="region of interest" description="Disordered" evidence="2">
    <location>
        <begin position="153"/>
        <end position="186"/>
    </location>
</feature>
<evidence type="ECO:0000256" key="1">
    <source>
        <dbReference type="ARBA" id="ARBA00038101"/>
    </source>
</evidence>
<keyword evidence="4" id="KW-1185">Reference proteome</keyword>
<comment type="caution">
    <text evidence="3">The sequence shown here is derived from an EMBL/GenBank/DDBJ whole genome shotgun (WGS) entry which is preliminary data.</text>
</comment>
<name>A0A9N9NIT8_9GLOM</name>
<dbReference type="InterPro" id="IPR011990">
    <property type="entry name" value="TPR-like_helical_dom_sf"/>
</dbReference>
<dbReference type="SUPFAM" id="SSF81901">
    <property type="entry name" value="HCP-like"/>
    <property type="match status" value="1"/>
</dbReference>
<gene>
    <name evidence="3" type="ORF">DERYTH_LOCUS15629</name>
</gene>
<dbReference type="SMART" id="SM00671">
    <property type="entry name" value="SEL1"/>
    <property type="match status" value="4"/>
</dbReference>
<dbReference type="InterPro" id="IPR050767">
    <property type="entry name" value="Sel1_AlgK"/>
</dbReference>
<evidence type="ECO:0000313" key="3">
    <source>
        <dbReference type="EMBL" id="CAG8736720.1"/>
    </source>
</evidence>
<dbReference type="PANTHER" id="PTHR11102">
    <property type="entry name" value="SEL-1-LIKE PROTEIN"/>
    <property type="match status" value="1"/>
</dbReference>
<evidence type="ECO:0000256" key="2">
    <source>
        <dbReference type="SAM" id="MobiDB-lite"/>
    </source>
</evidence>